<dbReference type="GO" id="GO:0005507">
    <property type="term" value="F:copper ion binding"/>
    <property type="evidence" value="ECO:0007669"/>
    <property type="project" value="InterPro"/>
</dbReference>
<evidence type="ECO:0000313" key="6">
    <source>
        <dbReference type="Proteomes" id="UP000550401"/>
    </source>
</evidence>
<accession>A0A839F2I7</accession>
<dbReference type="AlphaFoldDB" id="A0A839F2I7"/>
<comment type="caution">
    <text evidence="5">The sequence shown here is derived from an EMBL/GenBank/DDBJ whole genome shotgun (WGS) entry which is preliminary data.</text>
</comment>
<keyword evidence="1" id="KW-0479">Metal-binding</keyword>
<dbReference type="InterPro" id="IPR008972">
    <property type="entry name" value="Cupredoxin"/>
</dbReference>
<dbReference type="Gene3D" id="2.60.40.420">
    <property type="entry name" value="Cupredoxins - blue copper proteins"/>
    <property type="match status" value="1"/>
</dbReference>
<protein>
    <submittedName>
        <fullName evidence="5">Plastocyanin</fullName>
    </submittedName>
</protein>
<keyword evidence="2" id="KW-0186">Copper</keyword>
<evidence type="ECO:0000256" key="3">
    <source>
        <dbReference type="SAM" id="SignalP"/>
    </source>
</evidence>
<dbReference type="RefSeq" id="WP_182531137.1">
    <property type="nucleotide sequence ID" value="NZ_JACGXL010000003.1"/>
</dbReference>
<evidence type="ECO:0000259" key="4">
    <source>
        <dbReference type="Pfam" id="PF00127"/>
    </source>
</evidence>
<name>A0A839F2I7_9GAMM</name>
<dbReference type="SUPFAM" id="SSF49503">
    <property type="entry name" value="Cupredoxins"/>
    <property type="match status" value="1"/>
</dbReference>
<proteinExistence type="predicted"/>
<evidence type="ECO:0000313" key="5">
    <source>
        <dbReference type="EMBL" id="MBA8888069.1"/>
    </source>
</evidence>
<reference evidence="5 6" key="1">
    <citation type="submission" date="2020-07" db="EMBL/GenBank/DDBJ databases">
        <title>Genomic Encyclopedia of Type Strains, Phase IV (KMG-V): Genome sequencing to study the core and pangenomes of soil and plant-associated prokaryotes.</title>
        <authorList>
            <person name="Whitman W."/>
        </authorList>
    </citation>
    <scope>NUCLEOTIDE SEQUENCE [LARGE SCALE GENOMIC DNA]</scope>
    <source>
        <strain evidence="5 6">RH2WT43</strain>
    </source>
</reference>
<dbReference type="Proteomes" id="UP000550401">
    <property type="component" value="Unassembled WGS sequence"/>
</dbReference>
<keyword evidence="3" id="KW-0732">Signal</keyword>
<keyword evidence="6" id="KW-1185">Reference proteome</keyword>
<organism evidence="5 6">
    <name type="scientific">Dokdonella fugitiva</name>
    <dbReference type="NCBI Taxonomy" id="328517"/>
    <lineage>
        <taxon>Bacteria</taxon>
        <taxon>Pseudomonadati</taxon>
        <taxon>Pseudomonadota</taxon>
        <taxon>Gammaproteobacteria</taxon>
        <taxon>Lysobacterales</taxon>
        <taxon>Rhodanobacteraceae</taxon>
        <taxon>Dokdonella</taxon>
    </lineage>
</organism>
<feature type="signal peptide" evidence="3">
    <location>
        <begin position="1"/>
        <end position="17"/>
    </location>
</feature>
<feature type="chain" id="PRO_5032921340" evidence="3">
    <location>
        <begin position="18"/>
        <end position="126"/>
    </location>
</feature>
<gene>
    <name evidence="5" type="ORF">FHW12_002293</name>
</gene>
<dbReference type="Pfam" id="PF00127">
    <property type="entry name" value="Copper-bind"/>
    <property type="match status" value="1"/>
</dbReference>
<sequence length="126" mass="13638">MRALLLACALAASNAQARSFTVTANADMTFSPAQIEIYQGDSIHFVNNGGLHNVRADDGSFTCALDCNLHNAPSSQPWQVSVRFNRLGTIGYYCDQHGDLTSGMRGSVTVIDRILVAGFEKVFLPE</sequence>
<dbReference type="GO" id="GO:0009055">
    <property type="term" value="F:electron transfer activity"/>
    <property type="evidence" value="ECO:0007669"/>
    <property type="project" value="InterPro"/>
</dbReference>
<dbReference type="InterPro" id="IPR000923">
    <property type="entry name" value="BlueCu_1"/>
</dbReference>
<dbReference type="EMBL" id="JACGXL010000003">
    <property type="protein sequence ID" value="MBA8888069.1"/>
    <property type="molecule type" value="Genomic_DNA"/>
</dbReference>
<feature type="domain" description="Blue (type 1) copper" evidence="4">
    <location>
        <begin position="23"/>
        <end position="110"/>
    </location>
</feature>
<evidence type="ECO:0000256" key="2">
    <source>
        <dbReference type="ARBA" id="ARBA00023008"/>
    </source>
</evidence>
<evidence type="ECO:0000256" key="1">
    <source>
        <dbReference type="ARBA" id="ARBA00022723"/>
    </source>
</evidence>